<dbReference type="InterPro" id="IPR050112">
    <property type="entry name" value="Urease_alpha_subunit"/>
</dbReference>
<evidence type="ECO:0000256" key="5">
    <source>
        <dbReference type="HAMAP-Rule" id="MF_01953"/>
    </source>
</evidence>
<evidence type="ECO:0000256" key="2">
    <source>
        <dbReference type="ARBA" id="ARBA00022596"/>
    </source>
</evidence>
<dbReference type="PROSITE" id="PS51368">
    <property type="entry name" value="UREASE_3"/>
    <property type="match status" value="1"/>
</dbReference>
<protein>
    <recommendedName>
        <fullName evidence="5 6">Urease subunit alpha</fullName>
        <ecNumber evidence="5 6">3.5.1.5</ecNumber>
    </recommendedName>
    <alternativeName>
        <fullName evidence="5">Urea amidohydrolase subunit alpha</fullName>
    </alternativeName>
</protein>
<evidence type="ECO:0000256" key="10">
    <source>
        <dbReference type="PROSITE-ProRule" id="PRU00700"/>
    </source>
</evidence>
<feature type="binding site" evidence="5 10">
    <location>
        <position position="208"/>
    </location>
    <ligand>
        <name>substrate</name>
    </ligand>
</feature>
<feature type="binding site" evidence="5 8">
    <location>
        <position position="235"/>
    </location>
    <ligand>
        <name>Ni(2+)</name>
        <dbReference type="ChEBI" id="CHEBI:49786"/>
        <label>2</label>
    </ligand>
</feature>
<dbReference type="InterPro" id="IPR011059">
    <property type="entry name" value="Metal-dep_hydrolase_composite"/>
</dbReference>
<feature type="binding site" evidence="5 8">
    <location>
        <position position="261"/>
    </location>
    <ligand>
        <name>Ni(2+)</name>
        <dbReference type="ChEBI" id="CHEBI:49786"/>
        <label>2</label>
    </ligand>
</feature>
<comment type="similarity">
    <text evidence="5 12">Belongs to the metallo-dependent hydrolases superfamily. Urease alpha subunit family.</text>
</comment>
<dbReference type="InterPro" id="IPR017950">
    <property type="entry name" value="Urease_AS"/>
</dbReference>
<dbReference type="InterPro" id="IPR029754">
    <property type="entry name" value="Urease_Ni-bd"/>
</dbReference>
<dbReference type="SUPFAM" id="SSF51556">
    <property type="entry name" value="Metallo-dependent hydrolases"/>
    <property type="match status" value="1"/>
</dbReference>
<evidence type="ECO:0000256" key="11">
    <source>
        <dbReference type="RuleBase" id="RU000510"/>
    </source>
</evidence>
<dbReference type="EMBL" id="CGIG01000001">
    <property type="protein sequence ID" value="CPR16237.1"/>
    <property type="molecule type" value="Genomic_DNA"/>
</dbReference>
<sequence length="556" mass="59242">MFGPTTGDRVRLADTALWVEVERDLTVYGEEVKFGGGKVIRDGMGQGQMLADEAMDLVLTNALIIDHWGIVKADIGVKDGRIRAIGKAGNPDIQPGVDIPIGAATEIIAAEGKIVTAGGIDSHIHFICPQQAEEALTSGVTTMIGGGTGPATGTNATTCTPGPWHIARMLQAADALPVNIGLLGKGNTSSPGALREQVAAGVIGLKLHEDWGSTPAAIDCCLSVAEEMDVQVAIHTDTLNEAGFVEDTLRAIGDRAIHTFHTEGAGGGHAPDIITACARPNVLPSSTNPTLPYTVNTVDEHLDMLMVCHHLDPNIPEDIAFAESRIRRETIAAEDILHDIGAFSMTSSDSQAMGRVGEVVLRTWQVAHKMKMQRGTLPEDSERHDNFRVKRYIAKYTINPAITHGIAHEVGSVEAGKLADLVLWSPAFFGVKPALIVKGGLIASAPMGDINASIPTPQPVHYRPMFGALGAARHQTRMTFLSQAAAERDVAGALGLQSLIGVARQCRTVRKSDMVHNDALPDIQVDSQTYEVSANGERLTCEPATELPLAQRYFLF</sequence>
<dbReference type="Proteomes" id="UP000044377">
    <property type="component" value="Unassembled WGS sequence"/>
</dbReference>
<dbReference type="PANTHER" id="PTHR43440:SF1">
    <property type="entry name" value="UREASE"/>
    <property type="match status" value="1"/>
</dbReference>
<organism evidence="14 15">
    <name type="scientific">Brenneria goodwinii</name>
    <dbReference type="NCBI Taxonomy" id="1109412"/>
    <lineage>
        <taxon>Bacteria</taxon>
        <taxon>Pseudomonadati</taxon>
        <taxon>Pseudomonadota</taxon>
        <taxon>Gammaproteobacteria</taxon>
        <taxon>Enterobacterales</taxon>
        <taxon>Pectobacteriaceae</taxon>
        <taxon>Brenneria</taxon>
    </lineage>
</organism>
<dbReference type="HAMAP" id="MF_01953">
    <property type="entry name" value="Urease_alpha"/>
    <property type="match status" value="1"/>
</dbReference>
<keyword evidence="3 5" id="KW-0479">Metal-binding</keyword>
<dbReference type="GO" id="GO:0043419">
    <property type="term" value="P:urea catabolic process"/>
    <property type="evidence" value="ECO:0007669"/>
    <property type="project" value="UniProtKB-UniRule"/>
</dbReference>
<comment type="catalytic activity">
    <reaction evidence="5 11">
        <text>urea + 2 H2O + H(+) = hydrogencarbonate + 2 NH4(+)</text>
        <dbReference type="Rhea" id="RHEA:20557"/>
        <dbReference type="ChEBI" id="CHEBI:15377"/>
        <dbReference type="ChEBI" id="CHEBI:15378"/>
        <dbReference type="ChEBI" id="CHEBI:16199"/>
        <dbReference type="ChEBI" id="CHEBI:17544"/>
        <dbReference type="ChEBI" id="CHEBI:28938"/>
        <dbReference type="EC" id="3.5.1.5"/>
    </reaction>
</comment>
<dbReference type="PRINTS" id="PR01752">
    <property type="entry name" value="UREASE"/>
</dbReference>
<dbReference type="Gene3D" id="3.20.20.140">
    <property type="entry name" value="Metal-dependent hydrolases"/>
    <property type="match status" value="1"/>
</dbReference>
<comment type="pathway">
    <text evidence="1 5">Nitrogen metabolism; urea degradation; CO(2) and NH(3) from urea (urease route): step 1/1.</text>
</comment>
<keyword evidence="4 5" id="KW-0378">Hydrolase</keyword>
<dbReference type="AlphaFoldDB" id="A0A0G4JUW2"/>
<dbReference type="SUPFAM" id="SSF51338">
    <property type="entry name" value="Composite domain of metallo-dependent hydrolases"/>
    <property type="match status" value="2"/>
</dbReference>
<dbReference type="NCBIfam" id="NF009685">
    <property type="entry name" value="PRK13206.1"/>
    <property type="match status" value="1"/>
</dbReference>
<feature type="modified residue" description="N6-carboxylysine" evidence="5 7">
    <location>
        <position position="206"/>
    </location>
</feature>
<dbReference type="NCBIfam" id="NF009686">
    <property type="entry name" value="PRK13207.1"/>
    <property type="match status" value="1"/>
</dbReference>
<evidence type="ECO:0000256" key="7">
    <source>
        <dbReference type="PIRSR" id="PIRSR611612-50"/>
    </source>
</evidence>
<reference evidence="15" key="1">
    <citation type="submission" date="2015-01" db="EMBL/GenBank/DDBJ databases">
        <authorList>
            <person name="Paterson Steve"/>
        </authorList>
    </citation>
    <scope>NUCLEOTIDE SEQUENCE [LARGE SCALE GENOMIC DNA]</scope>
    <source>
        <strain evidence="15">OBR1</strain>
    </source>
</reference>
<feature type="binding site" description="via carbamate group" evidence="5 8">
    <location>
        <position position="206"/>
    </location>
    <ligand>
        <name>Ni(2+)</name>
        <dbReference type="ChEBI" id="CHEBI:49786"/>
        <label>2</label>
    </ligand>
</feature>
<keyword evidence="5 10" id="KW-0963">Cytoplasm</keyword>
<evidence type="ECO:0000256" key="4">
    <source>
        <dbReference type="ARBA" id="ARBA00022801"/>
    </source>
</evidence>
<feature type="active site" description="Proton donor" evidence="5 9">
    <location>
        <position position="309"/>
    </location>
</feature>
<dbReference type="GO" id="GO:0005737">
    <property type="term" value="C:cytoplasm"/>
    <property type="evidence" value="ECO:0007669"/>
    <property type="project" value="UniProtKB-SubCell"/>
</dbReference>
<dbReference type="GO" id="GO:0016151">
    <property type="term" value="F:nickel cation binding"/>
    <property type="evidence" value="ECO:0007669"/>
    <property type="project" value="UniProtKB-UniRule"/>
</dbReference>
<evidence type="ECO:0000256" key="9">
    <source>
        <dbReference type="PIRSR" id="PIRSR611612-52"/>
    </source>
</evidence>
<dbReference type="InterPro" id="IPR005848">
    <property type="entry name" value="Urease_asu"/>
</dbReference>
<evidence type="ECO:0000256" key="8">
    <source>
        <dbReference type="PIRSR" id="PIRSR611612-51"/>
    </source>
</evidence>
<keyword evidence="15" id="KW-1185">Reference proteome</keyword>
<dbReference type="PANTHER" id="PTHR43440">
    <property type="entry name" value="UREASE"/>
    <property type="match status" value="1"/>
</dbReference>
<evidence type="ECO:0000256" key="12">
    <source>
        <dbReference type="RuleBase" id="RU004158"/>
    </source>
</evidence>
<evidence type="ECO:0000256" key="1">
    <source>
        <dbReference type="ARBA" id="ARBA00004897"/>
    </source>
</evidence>
<comment type="subunit">
    <text evidence="5">Heterotrimer of UreA (gamma), UreB (beta) and UreC (alpha) subunits. Three heterotrimers associate to form the active enzyme.</text>
</comment>
<gene>
    <name evidence="5" type="primary">ureC</name>
    <name evidence="14" type="ORF">BN1221_01965c</name>
</gene>
<dbReference type="PROSITE" id="PS01120">
    <property type="entry name" value="UREASE_1"/>
    <property type="match status" value="1"/>
</dbReference>
<dbReference type="GO" id="GO:0009039">
    <property type="term" value="F:urease activity"/>
    <property type="evidence" value="ECO:0007669"/>
    <property type="project" value="UniProtKB-UniRule"/>
</dbReference>
<evidence type="ECO:0000256" key="3">
    <source>
        <dbReference type="ARBA" id="ARBA00022723"/>
    </source>
</evidence>
<comment type="subcellular location">
    <subcellularLocation>
        <location evidence="5 10">Cytoplasm</location>
    </subcellularLocation>
</comment>
<dbReference type="InterPro" id="IPR017951">
    <property type="entry name" value="Urease_asu_c"/>
</dbReference>
<accession>A0A0G4JUW2</accession>
<comment type="PTM">
    <text evidence="7">Carbamylation allows a single lysine to coordinate two nickel ions.</text>
</comment>
<evidence type="ECO:0000259" key="13">
    <source>
        <dbReference type="PROSITE" id="PS51368"/>
    </source>
</evidence>
<comment type="PTM">
    <text evidence="5">Carboxylation allows a single lysine to coordinate two nickel ions.</text>
</comment>
<dbReference type="Gene3D" id="2.30.40.10">
    <property type="entry name" value="Urease, subunit C, domain 1"/>
    <property type="match status" value="1"/>
</dbReference>
<dbReference type="CDD" id="cd00375">
    <property type="entry name" value="Urease_alpha"/>
    <property type="match status" value="1"/>
</dbReference>
<dbReference type="InterPro" id="IPR032466">
    <property type="entry name" value="Metal_Hydrolase"/>
</dbReference>
<keyword evidence="2 5" id="KW-0533">Nickel</keyword>
<feature type="binding site" description="via carbamate group" evidence="5 8">
    <location>
        <position position="206"/>
    </location>
    <ligand>
        <name>Ni(2+)</name>
        <dbReference type="ChEBI" id="CHEBI:49786"/>
        <label>1</label>
    </ligand>
</feature>
<evidence type="ECO:0000256" key="6">
    <source>
        <dbReference type="NCBIfam" id="TIGR01792"/>
    </source>
</evidence>
<feature type="binding site" evidence="5 8">
    <location>
        <position position="349"/>
    </location>
    <ligand>
        <name>Ni(2+)</name>
        <dbReference type="ChEBI" id="CHEBI:49786"/>
        <label>1</label>
    </ligand>
</feature>
<proteinExistence type="inferred from homology"/>
<dbReference type="Pfam" id="PF00449">
    <property type="entry name" value="Urease_alpha"/>
    <property type="match status" value="1"/>
</dbReference>
<dbReference type="InterPro" id="IPR006680">
    <property type="entry name" value="Amidohydro-rel"/>
</dbReference>
<dbReference type="Pfam" id="PF01979">
    <property type="entry name" value="Amidohydro_1"/>
    <property type="match status" value="1"/>
</dbReference>
<dbReference type="STRING" id="1109412.BN1221_01965c"/>
<dbReference type="InterPro" id="IPR011612">
    <property type="entry name" value="Urease_alpha_N_dom"/>
</dbReference>
<feature type="binding site" evidence="5 8">
    <location>
        <position position="125"/>
    </location>
    <ligand>
        <name>Ni(2+)</name>
        <dbReference type="ChEBI" id="CHEBI:49786"/>
        <label>1</label>
    </ligand>
</feature>
<dbReference type="PROSITE" id="PS00145">
    <property type="entry name" value="UREASE_2"/>
    <property type="match status" value="1"/>
</dbReference>
<evidence type="ECO:0000313" key="14">
    <source>
        <dbReference type="EMBL" id="CPR16237.1"/>
    </source>
</evidence>
<dbReference type="EC" id="3.5.1.5" evidence="5 6"/>
<dbReference type="UniPathway" id="UPA00258">
    <property type="reaction ID" value="UER00370"/>
</dbReference>
<feature type="binding site" evidence="5 8">
    <location>
        <position position="123"/>
    </location>
    <ligand>
        <name>Ni(2+)</name>
        <dbReference type="ChEBI" id="CHEBI:49786"/>
        <label>1</label>
    </ligand>
</feature>
<name>A0A0G4JUW2_9GAMM</name>
<dbReference type="NCBIfam" id="TIGR01792">
    <property type="entry name" value="urease_alph"/>
    <property type="match status" value="1"/>
</dbReference>
<evidence type="ECO:0000313" key="15">
    <source>
        <dbReference type="Proteomes" id="UP000044377"/>
    </source>
</evidence>
<feature type="domain" description="Urease" evidence="13">
    <location>
        <begin position="118"/>
        <end position="556"/>
    </location>
</feature>
<comment type="cofactor">
    <cofactor evidence="5 8 11">
        <name>Ni cation</name>
        <dbReference type="ChEBI" id="CHEBI:25516"/>
    </cofactor>
    <text evidence="5 8 11">Binds 2 nickel ions per subunit.</text>
</comment>